<keyword evidence="2" id="KW-0472">Membrane</keyword>
<gene>
    <name evidence="3" type="ORF">GCM10011396_23380</name>
</gene>
<feature type="transmembrane region" description="Helical" evidence="2">
    <location>
        <begin position="290"/>
        <end position="311"/>
    </location>
</feature>
<dbReference type="RefSeq" id="WP_188566225.1">
    <property type="nucleotide sequence ID" value="NZ_BMED01000002.1"/>
</dbReference>
<feature type="coiled-coil region" evidence="1">
    <location>
        <begin position="189"/>
        <end position="230"/>
    </location>
</feature>
<keyword evidence="2" id="KW-0812">Transmembrane</keyword>
<dbReference type="EMBL" id="BMED01000002">
    <property type="protein sequence ID" value="GGC75457.1"/>
    <property type="molecule type" value="Genomic_DNA"/>
</dbReference>
<evidence type="ECO:0000256" key="1">
    <source>
        <dbReference type="SAM" id="Coils"/>
    </source>
</evidence>
<protein>
    <submittedName>
        <fullName evidence="3">Uncharacterized protein</fullName>
    </submittedName>
</protein>
<comment type="caution">
    <text evidence="3">The sequence shown here is derived from an EMBL/GenBank/DDBJ whole genome shotgun (WGS) entry which is preliminary data.</text>
</comment>
<evidence type="ECO:0000313" key="4">
    <source>
        <dbReference type="Proteomes" id="UP000637423"/>
    </source>
</evidence>
<sequence>MQKKSFGDYQTDITVFAGALQEMRDAIDVYSFNSDQRRIFERARILKSSFANDKNHSITHFQDMLEYAPYTFEKYWRQTYNCVLNHKHAMEEAIWFLSVLMAWAYMERYWNHRDHQIEAGPISTLVGMHLGLDPALSIPEITEAYKVHQSLFKSLNENSISKKLENSHEALAHSEERISQLTDGYEERLKSALSRFDEMQTLIANAETRATESEEKIAEYAKQLERYKVSFSFLGLTAAFRDFFQRKKKELRNWLGAIFIFGGIAVAIPVWAFCGHFFNSGTAVNQGEALWPRLIFYFPVAAVEILLLYYFRVALTHFNSVQGQMLQLELRMAACGFIEEYAKFAKDNKDGGDLSKFESLIFGGIVADVDKIPSTFDGLDQIISLIKLGKDK</sequence>
<dbReference type="Proteomes" id="UP000637423">
    <property type="component" value="Unassembled WGS sequence"/>
</dbReference>
<keyword evidence="4" id="KW-1185">Reference proteome</keyword>
<keyword evidence="1" id="KW-0175">Coiled coil</keyword>
<reference evidence="3" key="1">
    <citation type="journal article" date="2014" name="Int. J. Syst. Evol. Microbiol.">
        <title>Complete genome sequence of Corynebacterium casei LMG S-19264T (=DSM 44701T), isolated from a smear-ripened cheese.</title>
        <authorList>
            <consortium name="US DOE Joint Genome Institute (JGI-PGF)"/>
            <person name="Walter F."/>
            <person name="Albersmeier A."/>
            <person name="Kalinowski J."/>
            <person name="Ruckert C."/>
        </authorList>
    </citation>
    <scope>NUCLEOTIDE SEQUENCE</scope>
    <source>
        <strain evidence="3">CGMCC 1.10998</strain>
    </source>
</reference>
<evidence type="ECO:0000256" key="2">
    <source>
        <dbReference type="SAM" id="Phobius"/>
    </source>
</evidence>
<evidence type="ECO:0000313" key="3">
    <source>
        <dbReference type="EMBL" id="GGC75457.1"/>
    </source>
</evidence>
<proteinExistence type="predicted"/>
<name>A0A916UJ35_9BURK</name>
<organism evidence="3 4">
    <name type="scientific">Undibacterium terreum</name>
    <dbReference type="NCBI Taxonomy" id="1224302"/>
    <lineage>
        <taxon>Bacteria</taxon>
        <taxon>Pseudomonadati</taxon>
        <taxon>Pseudomonadota</taxon>
        <taxon>Betaproteobacteria</taxon>
        <taxon>Burkholderiales</taxon>
        <taxon>Oxalobacteraceae</taxon>
        <taxon>Undibacterium</taxon>
    </lineage>
</organism>
<keyword evidence="2" id="KW-1133">Transmembrane helix</keyword>
<feature type="transmembrane region" description="Helical" evidence="2">
    <location>
        <begin position="254"/>
        <end position="278"/>
    </location>
</feature>
<accession>A0A916UJ35</accession>
<dbReference type="SUPFAM" id="SSF57997">
    <property type="entry name" value="Tropomyosin"/>
    <property type="match status" value="1"/>
</dbReference>
<dbReference type="AlphaFoldDB" id="A0A916UJ35"/>
<reference evidence="3" key="2">
    <citation type="submission" date="2020-09" db="EMBL/GenBank/DDBJ databases">
        <authorList>
            <person name="Sun Q."/>
            <person name="Zhou Y."/>
        </authorList>
    </citation>
    <scope>NUCLEOTIDE SEQUENCE</scope>
    <source>
        <strain evidence="3">CGMCC 1.10998</strain>
    </source>
</reference>